<dbReference type="InterPro" id="IPR000515">
    <property type="entry name" value="MetI-like"/>
</dbReference>
<feature type="domain" description="ABC transmembrane type-1" evidence="9">
    <location>
        <begin position="55"/>
        <end position="245"/>
    </location>
</feature>
<evidence type="ECO:0000256" key="2">
    <source>
        <dbReference type="ARBA" id="ARBA00022448"/>
    </source>
</evidence>
<feature type="transmembrane region" description="Helical" evidence="8">
    <location>
        <begin position="336"/>
        <end position="357"/>
    </location>
</feature>
<sequence length="536" mass="55224">MGHVSRVGNIVVAAVLVMIALPVLAVLLRAVRPDGVWSSEALTRILGSPRTWRLIAVTIAQALVSCAFTVAVGVPVAWVLSRFRFAGRSLIRTLATVPFVLPTVVIGAAFATVLGPQGVVDARGTWWAIIAAQLCFNLAVVIRTVGASLTGLDPNQQAAARLLGASSFEAARRVVLPAALPAIAASAVVVFLFCFTSFGVIVMLGGGAVTTVEVEIWTRATRQFDISGAGVLCAVQLAAVIATLSIHSRISKKRPSTSVLHVRRSDRVPRSWSEWAAVAAGVGAILIICGLPLAALFERSLRVGPGFGFAHWQHLGSAAARTGLSVDPLSAISRSLITASSAAAAAVFLGVPSARVIARRPGGSADRILLLPLGVSATTLGLGLLLIGGKPPLDLRGSLWLVPVAQALVALPLVVRAVLPALQALPASLDESGRLLGAGALERFWRIELPAIRSAVVAGAGLAFVACLGEFGATVFLVRTAQPTAPVAIERLLSRPGGAGFGQAMALSCILVAVCGCVLLAVDYLASGDDGLDLAF</sequence>
<feature type="transmembrane region" description="Helical" evidence="8">
    <location>
        <begin position="275"/>
        <end position="297"/>
    </location>
</feature>
<accession>A0A6J6RYA9</accession>
<feature type="transmembrane region" description="Helical" evidence="8">
    <location>
        <begin position="369"/>
        <end position="387"/>
    </location>
</feature>
<feature type="transmembrane region" description="Helical" evidence="8">
    <location>
        <begin position="498"/>
        <end position="522"/>
    </location>
</feature>
<evidence type="ECO:0000256" key="5">
    <source>
        <dbReference type="ARBA" id="ARBA00022692"/>
    </source>
</evidence>
<evidence type="ECO:0000259" key="9">
    <source>
        <dbReference type="PROSITE" id="PS50928"/>
    </source>
</evidence>
<feature type="transmembrane region" description="Helical" evidence="8">
    <location>
        <begin position="126"/>
        <end position="152"/>
    </location>
</feature>
<dbReference type="InterPro" id="IPR035906">
    <property type="entry name" value="MetI-like_sf"/>
</dbReference>
<feature type="transmembrane region" description="Helical" evidence="8">
    <location>
        <begin position="226"/>
        <end position="246"/>
    </location>
</feature>
<keyword evidence="7 8" id="KW-0472">Membrane</keyword>
<dbReference type="Pfam" id="PF00528">
    <property type="entry name" value="BPD_transp_1"/>
    <property type="match status" value="2"/>
</dbReference>
<reference evidence="10" key="1">
    <citation type="submission" date="2020-05" db="EMBL/GenBank/DDBJ databases">
        <authorList>
            <person name="Chiriac C."/>
            <person name="Salcher M."/>
            <person name="Ghai R."/>
            <person name="Kavagutti S V."/>
        </authorList>
    </citation>
    <scope>NUCLEOTIDE SEQUENCE</scope>
</reference>
<dbReference type="PANTHER" id="PTHR43357">
    <property type="entry name" value="INNER MEMBRANE ABC TRANSPORTER PERMEASE PROTEIN YDCV"/>
    <property type="match status" value="1"/>
</dbReference>
<feature type="transmembrane region" description="Helical" evidence="8">
    <location>
        <begin position="51"/>
        <end position="81"/>
    </location>
</feature>
<evidence type="ECO:0000256" key="8">
    <source>
        <dbReference type="SAM" id="Phobius"/>
    </source>
</evidence>
<dbReference type="PANTHER" id="PTHR43357:SF4">
    <property type="entry name" value="INNER MEMBRANE ABC TRANSPORTER PERMEASE PROTEIN YDCV"/>
    <property type="match status" value="1"/>
</dbReference>
<comment type="subcellular location">
    <subcellularLocation>
        <location evidence="1">Cell inner membrane</location>
        <topology evidence="1">Multi-pass membrane protein</topology>
    </subcellularLocation>
</comment>
<evidence type="ECO:0000256" key="6">
    <source>
        <dbReference type="ARBA" id="ARBA00022989"/>
    </source>
</evidence>
<keyword evidence="4" id="KW-0997">Cell inner membrane</keyword>
<dbReference type="CDD" id="cd06261">
    <property type="entry name" value="TM_PBP2"/>
    <property type="match status" value="2"/>
</dbReference>
<evidence type="ECO:0000256" key="7">
    <source>
        <dbReference type="ARBA" id="ARBA00023136"/>
    </source>
</evidence>
<dbReference type="AlphaFoldDB" id="A0A6J6RYA9"/>
<dbReference type="EMBL" id="CAEZYU010000002">
    <property type="protein sequence ID" value="CAB4727308.1"/>
    <property type="molecule type" value="Genomic_DNA"/>
</dbReference>
<feature type="transmembrane region" description="Helical" evidence="8">
    <location>
        <begin position="7"/>
        <end position="31"/>
    </location>
</feature>
<proteinExistence type="predicted"/>
<organism evidence="10">
    <name type="scientific">freshwater metagenome</name>
    <dbReference type="NCBI Taxonomy" id="449393"/>
    <lineage>
        <taxon>unclassified sequences</taxon>
        <taxon>metagenomes</taxon>
        <taxon>ecological metagenomes</taxon>
    </lineage>
</organism>
<evidence type="ECO:0000256" key="3">
    <source>
        <dbReference type="ARBA" id="ARBA00022475"/>
    </source>
</evidence>
<feature type="domain" description="ABC transmembrane type-1" evidence="9">
    <location>
        <begin position="332"/>
        <end position="522"/>
    </location>
</feature>
<keyword evidence="5 8" id="KW-0812">Transmembrane</keyword>
<keyword evidence="6 8" id="KW-1133">Transmembrane helix</keyword>
<feature type="transmembrane region" description="Helical" evidence="8">
    <location>
        <begin position="173"/>
        <end position="206"/>
    </location>
</feature>
<feature type="transmembrane region" description="Helical" evidence="8">
    <location>
        <begin position="455"/>
        <end position="478"/>
    </location>
</feature>
<feature type="transmembrane region" description="Helical" evidence="8">
    <location>
        <begin position="93"/>
        <end position="114"/>
    </location>
</feature>
<gene>
    <name evidence="10" type="ORF">UFOPK2766_00078</name>
</gene>
<dbReference type="PROSITE" id="PS50928">
    <property type="entry name" value="ABC_TM1"/>
    <property type="match status" value="2"/>
</dbReference>
<evidence type="ECO:0000256" key="4">
    <source>
        <dbReference type="ARBA" id="ARBA00022519"/>
    </source>
</evidence>
<keyword evidence="2" id="KW-0813">Transport</keyword>
<evidence type="ECO:0000313" key="10">
    <source>
        <dbReference type="EMBL" id="CAB4727308.1"/>
    </source>
</evidence>
<dbReference type="GO" id="GO:0005886">
    <property type="term" value="C:plasma membrane"/>
    <property type="evidence" value="ECO:0007669"/>
    <property type="project" value="UniProtKB-SubCell"/>
</dbReference>
<evidence type="ECO:0000256" key="1">
    <source>
        <dbReference type="ARBA" id="ARBA00004429"/>
    </source>
</evidence>
<name>A0A6J6RYA9_9ZZZZ</name>
<protein>
    <submittedName>
        <fullName evidence="10">Unannotated protein</fullName>
    </submittedName>
</protein>
<dbReference type="GO" id="GO:0055085">
    <property type="term" value="P:transmembrane transport"/>
    <property type="evidence" value="ECO:0007669"/>
    <property type="project" value="InterPro"/>
</dbReference>
<dbReference type="SUPFAM" id="SSF161098">
    <property type="entry name" value="MetI-like"/>
    <property type="match status" value="2"/>
</dbReference>
<feature type="transmembrane region" description="Helical" evidence="8">
    <location>
        <begin position="399"/>
        <end position="419"/>
    </location>
</feature>
<dbReference type="Gene3D" id="1.10.3720.10">
    <property type="entry name" value="MetI-like"/>
    <property type="match status" value="2"/>
</dbReference>
<keyword evidence="3" id="KW-1003">Cell membrane</keyword>